<dbReference type="InterPro" id="IPR027417">
    <property type="entry name" value="P-loop_NTPase"/>
</dbReference>
<evidence type="ECO:0008006" key="3">
    <source>
        <dbReference type="Google" id="ProtNLM"/>
    </source>
</evidence>
<dbReference type="SUPFAM" id="SSF52540">
    <property type="entry name" value="P-loop containing nucleoside triphosphate hydrolases"/>
    <property type="match status" value="1"/>
</dbReference>
<accession>A0ABQ4MBB6</accession>
<gene>
    <name evidence="1" type="primary">udk_2</name>
    <name evidence="1" type="ORF">J42TS3_23210</name>
</gene>
<reference evidence="1 2" key="1">
    <citation type="submission" date="2021-03" db="EMBL/GenBank/DDBJ databases">
        <title>Antimicrobial resistance genes in bacteria isolated from Japanese honey, and their potential for conferring macrolide and lincosamide resistance in the American foulbrood pathogen Paenibacillus larvae.</title>
        <authorList>
            <person name="Okamoto M."/>
            <person name="Kumagai M."/>
            <person name="Kanamori H."/>
            <person name="Takamatsu D."/>
        </authorList>
    </citation>
    <scope>NUCLEOTIDE SEQUENCE [LARGE SCALE GENOMIC DNA]</scope>
    <source>
        <strain evidence="1 2">J42TS3</strain>
    </source>
</reference>
<dbReference type="EMBL" id="BOSL01000006">
    <property type="protein sequence ID" value="GIP53286.1"/>
    <property type="molecule type" value="Genomic_DNA"/>
</dbReference>
<evidence type="ECO:0000313" key="2">
    <source>
        <dbReference type="Proteomes" id="UP000679992"/>
    </source>
</evidence>
<organism evidence="1 2">
    <name type="scientific">Paenibacillus vini</name>
    <dbReference type="NCBI Taxonomy" id="1476024"/>
    <lineage>
        <taxon>Bacteria</taxon>
        <taxon>Bacillati</taxon>
        <taxon>Bacillota</taxon>
        <taxon>Bacilli</taxon>
        <taxon>Bacillales</taxon>
        <taxon>Paenibacillaceae</taxon>
        <taxon>Paenibacillus</taxon>
    </lineage>
</organism>
<dbReference type="NCBIfam" id="NF006085">
    <property type="entry name" value="PRK08233.1"/>
    <property type="match status" value="1"/>
</dbReference>
<comment type="caution">
    <text evidence="1">The sequence shown here is derived from an EMBL/GenBank/DDBJ whole genome shotgun (WGS) entry which is preliminary data.</text>
</comment>
<name>A0ABQ4MBB6_9BACL</name>
<evidence type="ECO:0000313" key="1">
    <source>
        <dbReference type="EMBL" id="GIP53286.1"/>
    </source>
</evidence>
<dbReference type="Proteomes" id="UP000679992">
    <property type="component" value="Unassembled WGS sequence"/>
</dbReference>
<proteinExistence type="predicted"/>
<protein>
    <recommendedName>
        <fullName evidence="3">Phosphoribulokinase/uridine kinase domain-containing protein</fullName>
    </recommendedName>
</protein>
<sequence length="181" mass="20460">MIDSKPKIIAIAAVSGGGKTTITSRLNQVLNNSKALYFDDYNVEGPEDIIDWVERGADCNEWSIEPIVTDVNSLINSSDVRYILIDYPFSRLHHDLKTIDLTVFVDTPLDIAMARRLLRDFRNINTEVIMDELSNYLSRGRIGYESMLKTTKPNSDVVIDGALHTDEIIKLILDEINKTES</sequence>
<keyword evidence="2" id="KW-1185">Reference proteome</keyword>
<dbReference type="Gene3D" id="3.40.50.300">
    <property type="entry name" value="P-loop containing nucleotide triphosphate hydrolases"/>
    <property type="match status" value="2"/>
</dbReference>
<dbReference type="RefSeq" id="WP_213654885.1">
    <property type="nucleotide sequence ID" value="NZ_BOSL01000006.1"/>
</dbReference>